<sequence>MQYRSIGKALGVVILILALGLMVPTIYAWLIKSSDRFAFLGSSLISLGAGGLLLALPKSRKPFKNVDGFALVTLAWLIAGLVGALPFFLSKAVPSFTDAYFESISGFTTTGASVFQIIEDKPAPLLFWRSLTQWFGGMGIIVLTIAIIPYLDIGGMSIFQAEVPGPTAEKLTPRIQDTAKVLWEVYFILTVILIGLLMWVGLTFFDAINHAFAAMSTGGFSTKNASVLGLNNPAAEWILTLFMAIAGVNFALHYRYMFQGFKKKTYLTDSELKFYLWAIFISIASILTLVMIKNGGNFADELRNVSFTVVSILTTTGFGTADYEKWPLFGQIMLLLLMIMGGCAGSTSGGVKSVRVMLVLKFTYVEMLKMLHPNIVRDVKMQNQAVERSVASGILGFIFLYLSVMIFSVLLISLETNDFVTALSAVIACLSNIGPGLGQVGPTDNYSGLGDFTKWILSANMVLGRLELLTILVLFLPQTWRR</sequence>
<feature type="transmembrane region" description="Helical" evidence="14">
    <location>
        <begin position="274"/>
        <end position="292"/>
    </location>
</feature>
<keyword evidence="8 12" id="KW-0630">Potassium</keyword>
<feature type="binding site" evidence="13">
    <location>
        <position position="315"/>
    </location>
    <ligand>
        <name>K(+)</name>
        <dbReference type="ChEBI" id="CHEBI:29103"/>
    </ligand>
</feature>
<comment type="caution">
    <text evidence="15">The sequence shown here is derived from an EMBL/GenBank/DDBJ whole genome shotgun (WGS) entry which is preliminary data.</text>
</comment>
<feature type="transmembrane region" description="Helical" evidence="14">
    <location>
        <begin position="390"/>
        <end position="414"/>
    </location>
</feature>
<protein>
    <recommendedName>
        <fullName evidence="12">Trk system potassium uptake protein</fullName>
    </recommendedName>
</protein>
<dbReference type="PANTHER" id="PTHR32024:SF2">
    <property type="entry name" value="TRK SYSTEM POTASSIUM UPTAKE PROTEIN TRKG-RELATED"/>
    <property type="match status" value="1"/>
</dbReference>
<feature type="binding site" evidence="13">
    <location>
        <position position="218"/>
    </location>
    <ligand>
        <name>K(+)</name>
        <dbReference type="ChEBI" id="CHEBI:29103"/>
    </ligand>
</feature>
<evidence type="ECO:0000313" key="16">
    <source>
        <dbReference type="Proteomes" id="UP000178449"/>
    </source>
</evidence>
<dbReference type="AlphaFoldDB" id="A0A1F6G569"/>
<evidence type="ECO:0000256" key="11">
    <source>
        <dbReference type="ARBA" id="ARBA00023136"/>
    </source>
</evidence>
<keyword evidence="4 12" id="KW-1003">Cell membrane</keyword>
<dbReference type="Pfam" id="PF02386">
    <property type="entry name" value="TrkH"/>
    <property type="match status" value="1"/>
</dbReference>
<keyword evidence="11 12" id="KW-0472">Membrane</keyword>
<keyword evidence="10 12" id="KW-0406">Ion transport</keyword>
<dbReference type="EMBL" id="MFNE01000052">
    <property type="protein sequence ID" value="OGG93260.1"/>
    <property type="molecule type" value="Genomic_DNA"/>
</dbReference>
<keyword evidence="5 12" id="KW-0997">Cell inner membrane</keyword>
<proteinExistence type="inferred from homology"/>
<keyword evidence="6 12" id="KW-0633">Potassium transport</keyword>
<dbReference type="Proteomes" id="UP000178449">
    <property type="component" value="Unassembled WGS sequence"/>
</dbReference>
<accession>A0A1F6G569</accession>
<evidence type="ECO:0000256" key="1">
    <source>
        <dbReference type="ARBA" id="ARBA00004429"/>
    </source>
</evidence>
<evidence type="ECO:0000256" key="8">
    <source>
        <dbReference type="ARBA" id="ARBA00022958"/>
    </source>
</evidence>
<feature type="binding site" evidence="13">
    <location>
        <position position="109"/>
    </location>
    <ligand>
        <name>K(+)</name>
        <dbReference type="ChEBI" id="CHEBI:29103"/>
    </ligand>
</feature>
<evidence type="ECO:0000256" key="6">
    <source>
        <dbReference type="ARBA" id="ARBA00022538"/>
    </source>
</evidence>
<feature type="transmembrane region" description="Helical" evidence="14">
    <location>
        <begin position="12"/>
        <end position="31"/>
    </location>
</feature>
<feature type="binding site" evidence="13">
    <location>
        <position position="316"/>
    </location>
    <ligand>
        <name>K(+)</name>
        <dbReference type="ChEBI" id="CHEBI:29103"/>
    </ligand>
</feature>
<evidence type="ECO:0000256" key="9">
    <source>
        <dbReference type="ARBA" id="ARBA00022989"/>
    </source>
</evidence>
<dbReference type="GO" id="GO:0005886">
    <property type="term" value="C:plasma membrane"/>
    <property type="evidence" value="ECO:0007669"/>
    <property type="project" value="UniProtKB-SubCell"/>
</dbReference>
<dbReference type="InterPro" id="IPR004772">
    <property type="entry name" value="TrkH"/>
</dbReference>
<comment type="function">
    <text evidence="12">Low-affinity potassium transport system. Interacts with Trk system potassium uptake protein TrkA.</text>
</comment>
<keyword evidence="7 14" id="KW-0812">Transmembrane</keyword>
<evidence type="ECO:0000256" key="3">
    <source>
        <dbReference type="ARBA" id="ARBA00022448"/>
    </source>
</evidence>
<reference evidence="15 16" key="1">
    <citation type="journal article" date="2016" name="Nat. Commun.">
        <title>Thousands of microbial genomes shed light on interconnected biogeochemical processes in an aquifer system.</title>
        <authorList>
            <person name="Anantharaman K."/>
            <person name="Brown C.T."/>
            <person name="Hug L.A."/>
            <person name="Sharon I."/>
            <person name="Castelle C.J."/>
            <person name="Probst A.J."/>
            <person name="Thomas B.C."/>
            <person name="Singh A."/>
            <person name="Wilkins M.J."/>
            <person name="Karaoz U."/>
            <person name="Brodie E.L."/>
            <person name="Williams K.H."/>
            <person name="Hubbard S.S."/>
            <person name="Banfield J.F."/>
        </authorList>
    </citation>
    <scope>NUCLEOTIDE SEQUENCE [LARGE SCALE GENOMIC DNA]</scope>
</reference>
<evidence type="ECO:0000256" key="2">
    <source>
        <dbReference type="ARBA" id="ARBA00009137"/>
    </source>
</evidence>
<feature type="binding site" evidence="13">
    <location>
        <position position="432"/>
    </location>
    <ligand>
        <name>K(+)</name>
        <dbReference type="ChEBI" id="CHEBI:29103"/>
    </ligand>
</feature>
<feature type="transmembrane region" description="Helical" evidence="14">
    <location>
        <begin position="181"/>
        <end position="205"/>
    </location>
</feature>
<dbReference type="STRING" id="1817772.A2527_13510"/>
<organism evidence="15 16">
    <name type="scientific">Candidatus Lambdaproteobacteria bacterium RIFOXYD2_FULL_50_16</name>
    <dbReference type="NCBI Taxonomy" id="1817772"/>
    <lineage>
        <taxon>Bacteria</taxon>
        <taxon>Pseudomonadati</taxon>
        <taxon>Pseudomonadota</taxon>
        <taxon>Candidatus Lambdaproteobacteria</taxon>
    </lineage>
</organism>
<feature type="transmembrane region" description="Helical" evidence="14">
    <location>
        <begin position="131"/>
        <end position="151"/>
    </location>
</feature>
<evidence type="ECO:0000256" key="5">
    <source>
        <dbReference type="ARBA" id="ARBA00022519"/>
    </source>
</evidence>
<dbReference type="GO" id="GO:0015379">
    <property type="term" value="F:potassium:chloride symporter activity"/>
    <property type="evidence" value="ECO:0007669"/>
    <property type="project" value="InterPro"/>
</dbReference>
<evidence type="ECO:0000256" key="10">
    <source>
        <dbReference type="ARBA" id="ARBA00023065"/>
    </source>
</evidence>
<evidence type="ECO:0000256" key="14">
    <source>
        <dbReference type="SAM" id="Phobius"/>
    </source>
</evidence>
<evidence type="ECO:0000313" key="15">
    <source>
        <dbReference type="EMBL" id="OGG93260.1"/>
    </source>
</evidence>
<feature type="binding site" evidence="13">
    <location>
        <position position="110"/>
    </location>
    <ligand>
        <name>K(+)</name>
        <dbReference type="ChEBI" id="CHEBI:29103"/>
    </ligand>
</feature>
<feature type="transmembrane region" description="Helical" evidence="14">
    <location>
        <begin position="328"/>
        <end position="351"/>
    </location>
</feature>
<keyword evidence="9 14" id="KW-1133">Transmembrane helix</keyword>
<evidence type="ECO:0000256" key="12">
    <source>
        <dbReference type="PIRNR" id="PIRNR006247"/>
    </source>
</evidence>
<feature type="transmembrane region" description="Helical" evidence="14">
    <location>
        <begin position="68"/>
        <end position="89"/>
    </location>
</feature>
<gene>
    <name evidence="15" type="ORF">A2527_13510</name>
</gene>
<comment type="subcellular location">
    <subcellularLocation>
        <location evidence="1 12">Cell inner membrane</location>
        <topology evidence="1 12">Multi-pass membrane protein</topology>
    </subcellularLocation>
</comment>
<comment type="similarity">
    <text evidence="2 12">Belongs to the TrkH potassium transport family.</text>
</comment>
<keyword evidence="3 12" id="KW-0813">Transport</keyword>
<evidence type="ECO:0000256" key="7">
    <source>
        <dbReference type="ARBA" id="ARBA00022692"/>
    </source>
</evidence>
<dbReference type="PIRSF" id="PIRSF006247">
    <property type="entry name" value="TrkH"/>
    <property type="match status" value="1"/>
</dbReference>
<name>A0A1F6G569_9PROT</name>
<dbReference type="InterPro" id="IPR003445">
    <property type="entry name" value="Cat_transpt"/>
</dbReference>
<dbReference type="GO" id="GO:0046872">
    <property type="term" value="F:metal ion binding"/>
    <property type="evidence" value="ECO:0007669"/>
    <property type="project" value="UniProtKB-KW"/>
</dbReference>
<keyword evidence="13" id="KW-0479">Metal-binding</keyword>
<feature type="transmembrane region" description="Helical" evidence="14">
    <location>
        <begin position="234"/>
        <end position="254"/>
    </location>
</feature>
<feature type="transmembrane region" description="Helical" evidence="14">
    <location>
        <begin position="37"/>
        <end position="56"/>
    </location>
</feature>
<dbReference type="PANTHER" id="PTHR32024">
    <property type="entry name" value="TRK SYSTEM POTASSIUM UPTAKE PROTEIN TRKG-RELATED"/>
    <property type="match status" value="1"/>
</dbReference>
<evidence type="ECO:0000256" key="4">
    <source>
        <dbReference type="ARBA" id="ARBA00022475"/>
    </source>
</evidence>
<evidence type="ECO:0000256" key="13">
    <source>
        <dbReference type="PIRSR" id="PIRSR006247-1"/>
    </source>
</evidence>
<feature type="transmembrane region" description="Helical" evidence="14">
    <location>
        <begin position="455"/>
        <end position="476"/>
    </location>
</feature>